<comment type="caution">
    <text evidence="1">The sequence shown here is derived from an EMBL/GenBank/DDBJ whole genome shotgun (WGS) entry which is preliminary data.</text>
</comment>
<sequence length="74" mass="8346">MLSAPLLLSCDMTNVLHYERKLLLNLNLIAGDIYPSYSFLLLNPETDDTIVSFTPSEYGLNSTDGYTVMLKHFT</sequence>
<dbReference type="Proteomes" id="UP000037510">
    <property type="component" value="Unassembled WGS sequence"/>
</dbReference>
<accession>A0A0L7LV72</accession>
<organism evidence="1 2">
    <name type="scientific">Operophtera brumata</name>
    <name type="common">Winter moth</name>
    <name type="synonym">Phalaena brumata</name>
    <dbReference type="NCBI Taxonomy" id="104452"/>
    <lineage>
        <taxon>Eukaryota</taxon>
        <taxon>Metazoa</taxon>
        <taxon>Ecdysozoa</taxon>
        <taxon>Arthropoda</taxon>
        <taxon>Hexapoda</taxon>
        <taxon>Insecta</taxon>
        <taxon>Pterygota</taxon>
        <taxon>Neoptera</taxon>
        <taxon>Endopterygota</taxon>
        <taxon>Lepidoptera</taxon>
        <taxon>Glossata</taxon>
        <taxon>Ditrysia</taxon>
        <taxon>Geometroidea</taxon>
        <taxon>Geometridae</taxon>
        <taxon>Larentiinae</taxon>
        <taxon>Operophtera</taxon>
    </lineage>
</organism>
<dbReference type="EMBL" id="JTDY01000064">
    <property type="protein sequence ID" value="KOB79091.1"/>
    <property type="molecule type" value="Genomic_DNA"/>
</dbReference>
<evidence type="ECO:0000313" key="1">
    <source>
        <dbReference type="EMBL" id="KOB79091.1"/>
    </source>
</evidence>
<reference evidence="1 2" key="1">
    <citation type="journal article" date="2015" name="Genome Biol. Evol.">
        <title>The genome of winter moth (Operophtera brumata) provides a genomic perspective on sexual dimorphism and phenology.</title>
        <authorList>
            <person name="Derks M.F."/>
            <person name="Smit S."/>
            <person name="Salis L."/>
            <person name="Schijlen E."/>
            <person name="Bossers A."/>
            <person name="Mateman C."/>
            <person name="Pijl A.S."/>
            <person name="de Ridder D."/>
            <person name="Groenen M.A."/>
            <person name="Visser M.E."/>
            <person name="Megens H.J."/>
        </authorList>
    </citation>
    <scope>NUCLEOTIDE SEQUENCE [LARGE SCALE GENOMIC DNA]</scope>
    <source>
        <strain evidence="1">WM2013NL</strain>
        <tissue evidence="1">Head and thorax</tissue>
    </source>
</reference>
<name>A0A0L7LV72_OPEBR</name>
<keyword evidence="2" id="KW-1185">Reference proteome</keyword>
<dbReference type="AlphaFoldDB" id="A0A0L7LV72"/>
<protein>
    <submittedName>
        <fullName evidence="1">Alpha-D-galactosidase</fullName>
    </submittedName>
</protein>
<evidence type="ECO:0000313" key="2">
    <source>
        <dbReference type="Proteomes" id="UP000037510"/>
    </source>
</evidence>
<gene>
    <name evidence="1" type="ORF">OBRU01_01192</name>
</gene>
<proteinExistence type="predicted"/>